<feature type="transmembrane region" description="Helical" evidence="1">
    <location>
        <begin position="46"/>
        <end position="77"/>
    </location>
</feature>
<keyword evidence="1" id="KW-1133">Transmembrane helix</keyword>
<dbReference type="OrthoDB" id="9180418at2"/>
<dbReference type="RefSeq" id="WP_025371797.1">
    <property type="nucleotide sequence ID" value="NZ_CP003915.1"/>
</dbReference>
<keyword evidence="1" id="KW-0472">Membrane</keyword>
<evidence type="ECO:0000313" key="2">
    <source>
        <dbReference type="EMBL" id="AHG63172.1"/>
    </source>
</evidence>
<dbReference type="eggNOG" id="ENOG502Z8JS">
    <property type="taxonomic scope" value="Bacteria"/>
</dbReference>
<evidence type="ECO:0000313" key="3">
    <source>
        <dbReference type="Proteomes" id="UP000019095"/>
    </source>
</evidence>
<accession>W0PCF3</accession>
<evidence type="ECO:0000256" key="1">
    <source>
        <dbReference type="SAM" id="Phobius"/>
    </source>
</evidence>
<proteinExistence type="predicted"/>
<keyword evidence="3" id="KW-1185">Reference proteome</keyword>
<keyword evidence="1" id="KW-0812">Transmembrane</keyword>
<dbReference type="PATRIC" id="fig|1247726.3.peg.1179"/>
<gene>
    <name evidence="2" type="ORF">MIM_c10740</name>
</gene>
<sequence>MALLLVLLILVLGYRHCTAIPAQKSILKRSSGWESYVLLGNHGLGGLWLGFVTFIVLVPAIYGAMIIFSLVIAIFGIEARPVTALTQFLWYKQIAGIDVWVIAVGIFSILMGPQKIKQDLSKDSNKNWTDELRKQDAISDIVIYASSEVKPVKISLKSRKVYVGLIDREQFERIDSDNIVIIPYLSGHREKDSLKVEFDSNYIDVYQKNKIEHFNTSGEPSNAKLADFRCVIRLNEVESISLFDLQYYQDFRPDE</sequence>
<organism evidence="2 3">
    <name type="scientific">Advenella mimigardefordensis (strain DSM 17166 / LMG 22922 / DPN7)</name>
    <dbReference type="NCBI Taxonomy" id="1247726"/>
    <lineage>
        <taxon>Bacteria</taxon>
        <taxon>Pseudomonadati</taxon>
        <taxon>Pseudomonadota</taxon>
        <taxon>Betaproteobacteria</taxon>
        <taxon>Burkholderiales</taxon>
        <taxon>Alcaligenaceae</taxon>
    </lineage>
</organism>
<dbReference type="KEGG" id="amim:MIM_c10740"/>
<dbReference type="EMBL" id="CP003915">
    <property type="protein sequence ID" value="AHG63172.1"/>
    <property type="molecule type" value="Genomic_DNA"/>
</dbReference>
<protein>
    <submittedName>
        <fullName evidence="2">Putative membrane protein</fullName>
    </submittedName>
</protein>
<dbReference type="HOGENOM" id="CLU_082392_1_0_4"/>
<reference evidence="2 3" key="1">
    <citation type="journal article" date="2014" name="Microbiology">
        <title>Unravelling the complete genome sequence of Advenella mimigardefordensis strain DPN7T and novel insights in the catabolism of the xenobiotic polythioester precursor 3,3'-dithiodipropionate.</title>
        <authorList>
            <person name="Wubbeler J.H."/>
            <person name="Hiessl S."/>
            <person name="Schuldes J."/>
            <person name="Thurmer A."/>
            <person name="Daniel R."/>
            <person name="Steinbuchel A."/>
        </authorList>
    </citation>
    <scope>NUCLEOTIDE SEQUENCE [LARGE SCALE GENOMIC DNA]</scope>
    <source>
        <strain evidence="3">DSM 17166 / LMG 22922 / DPN7</strain>
    </source>
</reference>
<name>W0PCF3_ADVMD</name>
<dbReference type="AlphaFoldDB" id="W0PCF3"/>
<dbReference type="Proteomes" id="UP000019095">
    <property type="component" value="Chromosome"/>
</dbReference>
<feature type="transmembrane region" description="Helical" evidence="1">
    <location>
        <begin position="89"/>
        <end position="111"/>
    </location>
</feature>